<evidence type="ECO:0000256" key="1">
    <source>
        <dbReference type="ARBA" id="ARBA00004229"/>
    </source>
</evidence>
<dbReference type="PANTHER" id="PTHR33415:SF4">
    <property type="entry name" value="DCL PROTEIN (DUF3223)"/>
    <property type="match status" value="1"/>
</dbReference>
<evidence type="ECO:0000313" key="7">
    <source>
        <dbReference type="EMBL" id="RHN70316.1"/>
    </source>
</evidence>
<reference evidence="8" key="3">
    <citation type="submission" date="2015-04" db="UniProtKB">
        <authorList>
            <consortium name="EnsemblPlants"/>
        </authorList>
    </citation>
    <scope>IDENTIFICATION</scope>
    <source>
        <strain evidence="8">cv. Jemalong A17</strain>
    </source>
</reference>
<name>A0A072V322_MEDTR</name>
<feature type="region of interest" description="Disordered" evidence="5">
    <location>
        <begin position="41"/>
        <end position="61"/>
    </location>
</feature>
<accession>A0A072V322</accession>
<evidence type="ECO:0000313" key="10">
    <source>
        <dbReference type="Proteomes" id="UP000265566"/>
    </source>
</evidence>
<dbReference type="Pfam" id="PF11523">
    <property type="entry name" value="DUF3223"/>
    <property type="match status" value="1"/>
</dbReference>
<keyword evidence="2" id="KW-0150">Chloroplast</keyword>
<reference evidence="10" key="4">
    <citation type="journal article" date="2018" name="Nat. Plants">
        <title>Whole-genome landscape of Medicago truncatula symbiotic genes.</title>
        <authorList>
            <person name="Pecrix Y."/>
            <person name="Staton S.E."/>
            <person name="Sallet E."/>
            <person name="Lelandais-Briere C."/>
            <person name="Moreau S."/>
            <person name="Carrere S."/>
            <person name="Blein T."/>
            <person name="Jardinaud M.F."/>
            <person name="Latrasse D."/>
            <person name="Zouine M."/>
            <person name="Zahm M."/>
            <person name="Kreplak J."/>
            <person name="Mayjonade B."/>
            <person name="Satge C."/>
            <person name="Perez M."/>
            <person name="Cauet S."/>
            <person name="Marande W."/>
            <person name="Chantry-Darmon C."/>
            <person name="Lopez-Roques C."/>
            <person name="Bouchez O."/>
            <person name="Berard A."/>
            <person name="Debelle F."/>
            <person name="Munos S."/>
            <person name="Bendahmane A."/>
            <person name="Berges H."/>
            <person name="Niebel A."/>
            <person name="Buitink J."/>
            <person name="Frugier F."/>
            <person name="Benhamed M."/>
            <person name="Crespi M."/>
            <person name="Gouzy J."/>
            <person name="Gamas P."/>
        </authorList>
    </citation>
    <scope>NUCLEOTIDE SEQUENCE [LARGE SCALE GENOMIC DNA]</scope>
    <source>
        <strain evidence="10">cv. Jemalong A17</strain>
    </source>
</reference>
<evidence type="ECO:0000313" key="8">
    <source>
        <dbReference type="EnsemblPlants" id="KEH35753"/>
    </source>
</evidence>
<keyword evidence="4" id="KW-0809">Transit peptide</keyword>
<dbReference type="GO" id="GO:0009658">
    <property type="term" value="P:chloroplast organization"/>
    <property type="evidence" value="ECO:0000318"/>
    <property type="project" value="GO_Central"/>
</dbReference>
<reference evidence="6 9" key="2">
    <citation type="journal article" date="2014" name="BMC Genomics">
        <title>An improved genome release (version Mt4.0) for the model legume Medicago truncatula.</title>
        <authorList>
            <person name="Tang H."/>
            <person name="Krishnakumar V."/>
            <person name="Bidwell S."/>
            <person name="Rosen B."/>
            <person name="Chan A."/>
            <person name="Zhou S."/>
            <person name="Gentzbittel L."/>
            <person name="Childs K.L."/>
            <person name="Yandell M."/>
            <person name="Gundlach H."/>
            <person name="Mayer K.F."/>
            <person name="Schwartz D.C."/>
            <person name="Town C.D."/>
        </authorList>
    </citation>
    <scope>GENOME REANNOTATION</scope>
    <source>
        <strain evidence="6">A17</strain>
        <strain evidence="8 9">cv. Jemalong A17</strain>
    </source>
</reference>
<keyword evidence="9" id="KW-1185">Reference proteome</keyword>
<dbReference type="GO" id="GO:1901259">
    <property type="term" value="P:chloroplast rRNA processing"/>
    <property type="evidence" value="ECO:0000318"/>
    <property type="project" value="GO_Central"/>
</dbReference>
<dbReference type="EMBL" id="PSQE01000003">
    <property type="protein sequence ID" value="RHN70316.1"/>
    <property type="molecule type" value="Genomic_DNA"/>
</dbReference>
<evidence type="ECO:0000313" key="6">
    <source>
        <dbReference type="EMBL" id="KEH35753.1"/>
    </source>
</evidence>
<dbReference type="EnsemblPlants" id="KEH35753">
    <property type="protein sequence ID" value="KEH35753"/>
    <property type="gene ID" value="MTR_3g102270"/>
</dbReference>
<reference evidence="6 9" key="1">
    <citation type="journal article" date="2011" name="Nature">
        <title>The Medicago genome provides insight into the evolution of rhizobial symbioses.</title>
        <authorList>
            <person name="Young N.D."/>
            <person name="Debelle F."/>
            <person name="Oldroyd G.E."/>
            <person name="Geurts R."/>
            <person name="Cannon S.B."/>
            <person name="Udvardi M.K."/>
            <person name="Benedito V.A."/>
            <person name="Mayer K.F."/>
            <person name="Gouzy J."/>
            <person name="Schoof H."/>
            <person name="Van de Peer Y."/>
            <person name="Proost S."/>
            <person name="Cook D.R."/>
            <person name="Meyers B.C."/>
            <person name="Spannagl M."/>
            <person name="Cheung F."/>
            <person name="De Mita S."/>
            <person name="Krishnakumar V."/>
            <person name="Gundlach H."/>
            <person name="Zhou S."/>
            <person name="Mudge J."/>
            <person name="Bharti A.K."/>
            <person name="Murray J.D."/>
            <person name="Naoumkina M.A."/>
            <person name="Rosen B."/>
            <person name="Silverstein K.A."/>
            <person name="Tang H."/>
            <person name="Rombauts S."/>
            <person name="Zhao P.X."/>
            <person name="Zhou P."/>
            <person name="Barbe V."/>
            <person name="Bardou P."/>
            <person name="Bechner M."/>
            <person name="Bellec A."/>
            <person name="Berger A."/>
            <person name="Berges H."/>
            <person name="Bidwell S."/>
            <person name="Bisseling T."/>
            <person name="Choisne N."/>
            <person name="Couloux A."/>
            <person name="Denny R."/>
            <person name="Deshpande S."/>
            <person name="Dai X."/>
            <person name="Doyle J.J."/>
            <person name="Dudez A.M."/>
            <person name="Farmer A.D."/>
            <person name="Fouteau S."/>
            <person name="Franken C."/>
            <person name="Gibelin C."/>
            <person name="Gish J."/>
            <person name="Goldstein S."/>
            <person name="Gonzalez A.J."/>
            <person name="Green P.J."/>
            <person name="Hallab A."/>
            <person name="Hartog M."/>
            <person name="Hua A."/>
            <person name="Humphray S.J."/>
            <person name="Jeong D.H."/>
            <person name="Jing Y."/>
            <person name="Jocker A."/>
            <person name="Kenton S.M."/>
            <person name="Kim D.J."/>
            <person name="Klee K."/>
            <person name="Lai H."/>
            <person name="Lang C."/>
            <person name="Lin S."/>
            <person name="Macmil S.L."/>
            <person name="Magdelenat G."/>
            <person name="Matthews L."/>
            <person name="McCorrison J."/>
            <person name="Monaghan E.L."/>
            <person name="Mun J.H."/>
            <person name="Najar F.Z."/>
            <person name="Nicholson C."/>
            <person name="Noirot C."/>
            <person name="O'Bleness M."/>
            <person name="Paule C.R."/>
            <person name="Poulain J."/>
            <person name="Prion F."/>
            <person name="Qin B."/>
            <person name="Qu C."/>
            <person name="Retzel E.F."/>
            <person name="Riddle C."/>
            <person name="Sallet E."/>
            <person name="Samain S."/>
            <person name="Samson N."/>
            <person name="Sanders I."/>
            <person name="Saurat O."/>
            <person name="Scarpelli C."/>
            <person name="Schiex T."/>
            <person name="Segurens B."/>
            <person name="Severin A.J."/>
            <person name="Sherrier D.J."/>
            <person name="Shi R."/>
            <person name="Sims S."/>
            <person name="Singer S.R."/>
            <person name="Sinharoy S."/>
            <person name="Sterck L."/>
            <person name="Viollet A."/>
            <person name="Wang B.B."/>
            <person name="Wang K."/>
            <person name="Wang M."/>
            <person name="Wang X."/>
            <person name="Warfsmann J."/>
            <person name="Weissenbach J."/>
            <person name="White D.D."/>
            <person name="White J.D."/>
            <person name="Wiley G.B."/>
            <person name="Wincker P."/>
            <person name="Xing Y."/>
            <person name="Yang L."/>
            <person name="Yao Z."/>
            <person name="Ying F."/>
            <person name="Zhai J."/>
            <person name="Zhou L."/>
            <person name="Zuber A."/>
            <person name="Denarie J."/>
            <person name="Dixon R.A."/>
            <person name="May G.D."/>
            <person name="Schwartz D.C."/>
            <person name="Rogers J."/>
            <person name="Quetier F."/>
            <person name="Town C.D."/>
            <person name="Roe B.A."/>
        </authorList>
    </citation>
    <scope>NUCLEOTIDE SEQUENCE [LARGE SCALE GENOMIC DNA]</scope>
    <source>
        <strain evidence="6">A17</strain>
        <strain evidence="8 9">cv. Jemalong A17</strain>
    </source>
</reference>
<gene>
    <name evidence="8" type="primary">25489911</name>
    <name evidence="6" type="ordered locus">MTR_3g102270</name>
    <name evidence="7" type="ORF">MtrunA17_Chr3g0134241</name>
</gene>
<dbReference type="Gramene" id="rna18886">
    <property type="protein sequence ID" value="RHN70316.1"/>
    <property type="gene ID" value="gene18886"/>
</dbReference>
<dbReference type="HOGENOM" id="CLU_071424_1_0_1"/>
<comment type="subcellular location">
    <subcellularLocation>
        <location evidence="1">Plastid</location>
        <location evidence="1">Chloroplast</location>
    </subcellularLocation>
</comment>
<evidence type="ECO:0000256" key="2">
    <source>
        <dbReference type="ARBA" id="ARBA00022528"/>
    </source>
</evidence>
<dbReference type="OrthoDB" id="695233at2759"/>
<dbReference type="EMBL" id="CM001219">
    <property type="protein sequence ID" value="KEH35753.1"/>
    <property type="molecule type" value="Genomic_DNA"/>
</dbReference>
<dbReference type="KEGG" id="mtr:25489911"/>
<dbReference type="PANTHER" id="PTHR33415">
    <property type="entry name" value="PROTEIN EMBRYO DEFECTIVE 514"/>
    <property type="match status" value="1"/>
</dbReference>
<protein>
    <submittedName>
        <fullName evidence="6">DCL protein</fullName>
    </submittedName>
</protein>
<dbReference type="Proteomes" id="UP000002051">
    <property type="component" value="Chromosome 3"/>
</dbReference>
<reference evidence="7" key="5">
    <citation type="journal article" date="2018" name="Nat. Plants">
        <title>Whole-genome landscape of Medicago truncatula symbiotic genes.</title>
        <authorList>
            <person name="Pecrix Y."/>
            <person name="Gamas P."/>
            <person name="Carrere S."/>
        </authorList>
    </citation>
    <scope>NUCLEOTIDE SEQUENCE</scope>
    <source>
        <tissue evidence="7">Leaves</tissue>
    </source>
</reference>
<organism evidence="6 9">
    <name type="scientific">Medicago truncatula</name>
    <name type="common">Barrel medic</name>
    <name type="synonym">Medicago tribuloides</name>
    <dbReference type="NCBI Taxonomy" id="3880"/>
    <lineage>
        <taxon>Eukaryota</taxon>
        <taxon>Viridiplantae</taxon>
        <taxon>Streptophyta</taxon>
        <taxon>Embryophyta</taxon>
        <taxon>Tracheophyta</taxon>
        <taxon>Spermatophyta</taxon>
        <taxon>Magnoliopsida</taxon>
        <taxon>eudicotyledons</taxon>
        <taxon>Gunneridae</taxon>
        <taxon>Pentapetalae</taxon>
        <taxon>rosids</taxon>
        <taxon>fabids</taxon>
        <taxon>Fabales</taxon>
        <taxon>Fabaceae</taxon>
        <taxon>Papilionoideae</taxon>
        <taxon>50 kb inversion clade</taxon>
        <taxon>NPAAA clade</taxon>
        <taxon>Hologalegina</taxon>
        <taxon>IRL clade</taxon>
        <taxon>Trifolieae</taxon>
        <taxon>Medicago</taxon>
    </lineage>
</organism>
<dbReference type="AlphaFoldDB" id="A0A072V322"/>
<dbReference type="InterPro" id="IPR044673">
    <property type="entry name" value="DCL-like"/>
</dbReference>
<dbReference type="ExpressionAtlas" id="A0A072V322">
    <property type="expression patterns" value="differential"/>
</dbReference>
<evidence type="ECO:0000256" key="4">
    <source>
        <dbReference type="ARBA" id="ARBA00022946"/>
    </source>
</evidence>
<proteinExistence type="predicted"/>
<evidence type="ECO:0000256" key="5">
    <source>
        <dbReference type="SAM" id="MobiDB-lite"/>
    </source>
</evidence>
<dbReference type="STRING" id="3880.A0A072V322"/>
<dbReference type="GO" id="GO:0009507">
    <property type="term" value="C:chloroplast"/>
    <property type="evidence" value="ECO:0000318"/>
    <property type="project" value="GO_Central"/>
</dbReference>
<sequence length="202" mass="23644">MAAPLLLRQALLLRACFHNYKHFTVRTVTARHRLWCSAAAINPPSEKPNDKPNSVSNTLNRRDVFPSSNFRLEDEESDYRKWKDKEDEIFNDIEPIIVLTKEILHSSKYMDGGTLTLEDEKTVVEKLLAYHPHSEDKIGCGLESIMVDRHPQFRHSRCLFVVRTDGGWIDFSYQKCLREYIKKKYPAHAERFIREHLKRGSS</sequence>
<evidence type="ECO:0000313" key="9">
    <source>
        <dbReference type="Proteomes" id="UP000002051"/>
    </source>
</evidence>
<dbReference type="Proteomes" id="UP000265566">
    <property type="component" value="Chromosome 3"/>
</dbReference>
<dbReference type="Gene3D" id="3.10.450.40">
    <property type="match status" value="1"/>
</dbReference>
<dbReference type="GO" id="GO:0003729">
    <property type="term" value="F:mRNA binding"/>
    <property type="evidence" value="ECO:0007669"/>
    <property type="project" value="EnsemblPlants"/>
</dbReference>
<keyword evidence="3" id="KW-0934">Plastid</keyword>
<evidence type="ECO:0000256" key="3">
    <source>
        <dbReference type="ARBA" id="ARBA00022640"/>
    </source>
</evidence>
<dbReference type="FunFam" id="3.10.450.40:FF:000008">
    <property type="entry name" value="Protein DCL, chloroplastic"/>
    <property type="match status" value="1"/>
</dbReference>